<organism evidence="2 3">
    <name type="scientific">Liparis tanakae</name>
    <name type="common">Tanaka's snailfish</name>
    <dbReference type="NCBI Taxonomy" id="230148"/>
    <lineage>
        <taxon>Eukaryota</taxon>
        <taxon>Metazoa</taxon>
        <taxon>Chordata</taxon>
        <taxon>Craniata</taxon>
        <taxon>Vertebrata</taxon>
        <taxon>Euteleostomi</taxon>
        <taxon>Actinopterygii</taxon>
        <taxon>Neopterygii</taxon>
        <taxon>Teleostei</taxon>
        <taxon>Neoteleostei</taxon>
        <taxon>Acanthomorphata</taxon>
        <taxon>Eupercaria</taxon>
        <taxon>Perciformes</taxon>
        <taxon>Cottioidei</taxon>
        <taxon>Cottales</taxon>
        <taxon>Liparidae</taxon>
        <taxon>Liparis</taxon>
    </lineage>
</organism>
<feature type="region of interest" description="Disordered" evidence="1">
    <location>
        <begin position="92"/>
        <end position="115"/>
    </location>
</feature>
<reference evidence="2 3" key="1">
    <citation type="submission" date="2019-03" db="EMBL/GenBank/DDBJ databases">
        <title>First draft genome of Liparis tanakae, snailfish: a comprehensive survey of snailfish specific genes.</title>
        <authorList>
            <person name="Kim W."/>
            <person name="Song I."/>
            <person name="Jeong J.-H."/>
            <person name="Kim D."/>
            <person name="Kim S."/>
            <person name="Ryu S."/>
            <person name="Song J.Y."/>
            <person name="Lee S.K."/>
        </authorList>
    </citation>
    <scope>NUCLEOTIDE SEQUENCE [LARGE SCALE GENOMIC DNA]</scope>
    <source>
        <tissue evidence="2">Muscle</tissue>
    </source>
</reference>
<dbReference type="AlphaFoldDB" id="A0A4Z2FTU6"/>
<name>A0A4Z2FTU6_9TELE</name>
<comment type="caution">
    <text evidence="2">The sequence shown here is derived from an EMBL/GenBank/DDBJ whole genome shotgun (WGS) entry which is preliminary data.</text>
</comment>
<gene>
    <name evidence="2" type="ORF">EYF80_045634</name>
</gene>
<feature type="compositionally biased region" description="Basic residues" evidence="1">
    <location>
        <begin position="105"/>
        <end position="115"/>
    </location>
</feature>
<sequence length="137" mass="14878">MRVAACSFSAFSLAFSFPISFSSFCSITMMSATCVVEMSMSSLNYKQSYFDDVVDVDLAVLVVVEGLGDALQLVLWNVLDLPHDADQLADADEVFPEGGGQTAFRKPRGAKRKGRVPKVDVLHLNRPRSQQSGAVLS</sequence>
<keyword evidence="3" id="KW-1185">Reference proteome</keyword>
<proteinExistence type="predicted"/>
<evidence type="ECO:0000313" key="3">
    <source>
        <dbReference type="Proteomes" id="UP000314294"/>
    </source>
</evidence>
<accession>A0A4Z2FTU6</accession>
<dbReference type="Proteomes" id="UP000314294">
    <property type="component" value="Unassembled WGS sequence"/>
</dbReference>
<dbReference type="EMBL" id="SRLO01000920">
    <property type="protein sequence ID" value="TNN44154.1"/>
    <property type="molecule type" value="Genomic_DNA"/>
</dbReference>
<evidence type="ECO:0000313" key="2">
    <source>
        <dbReference type="EMBL" id="TNN44154.1"/>
    </source>
</evidence>
<evidence type="ECO:0000256" key="1">
    <source>
        <dbReference type="SAM" id="MobiDB-lite"/>
    </source>
</evidence>
<protein>
    <submittedName>
        <fullName evidence="2">Uncharacterized protein</fullName>
    </submittedName>
</protein>